<dbReference type="Pfam" id="PF00530">
    <property type="entry name" value="SRCR"/>
    <property type="match status" value="1"/>
</dbReference>
<dbReference type="KEGG" id="aaf:AURANDRAFT_7636"/>
<keyword evidence="3" id="KW-1015">Disulfide bond</keyword>
<evidence type="ECO:0000313" key="7">
    <source>
        <dbReference type="Proteomes" id="UP000002729"/>
    </source>
</evidence>
<dbReference type="OrthoDB" id="201089at2759"/>
<dbReference type="GO" id="GO:0016020">
    <property type="term" value="C:membrane"/>
    <property type="evidence" value="ECO:0007669"/>
    <property type="project" value="InterPro"/>
</dbReference>
<dbReference type="Proteomes" id="UP000002729">
    <property type="component" value="Unassembled WGS sequence"/>
</dbReference>
<dbReference type="SUPFAM" id="SSF56487">
    <property type="entry name" value="SRCR-like"/>
    <property type="match status" value="1"/>
</dbReference>
<dbReference type="PANTHER" id="PTHR19331">
    <property type="entry name" value="SCAVENGER RECEPTOR DOMAIN-CONTAINING"/>
    <property type="match status" value="1"/>
</dbReference>
<accession>F0Y969</accession>
<reference evidence="6 7" key="1">
    <citation type="journal article" date="2011" name="Proc. Natl. Acad. Sci. U.S.A.">
        <title>Niche of harmful alga Aureococcus anophagefferens revealed through ecogenomics.</title>
        <authorList>
            <person name="Gobler C.J."/>
            <person name="Berry D.L."/>
            <person name="Dyhrman S.T."/>
            <person name="Wilhelm S.W."/>
            <person name="Salamov A."/>
            <person name="Lobanov A.V."/>
            <person name="Zhang Y."/>
            <person name="Collier J.L."/>
            <person name="Wurch L.L."/>
            <person name="Kustka A.B."/>
            <person name="Dill B.D."/>
            <person name="Shah M."/>
            <person name="VerBerkmoes N.C."/>
            <person name="Kuo A."/>
            <person name="Terry A."/>
            <person name="Pangilinan J."/>
            <person name="Lindquist E.A."/>
            <person name="Lucas S."/>
            <person name="Paulsen I.T."/>
            <person name="Hattenrath-Lehmann T.K."/>
            <person name="Talmage S.C."/>
            <person name="Walker E.A."/>
            <person name="Koch F."/>
            <person name="Burson A.M."/>
            <person name="Marcoval M.A."/>
            <person name="Tang Y.Z."/>
            <person name="Lecleir G.R."/>
            <person name="Coyne K.J."/>
            <person name="Berg G.M."/>
            <person name="Bertrand E.M."/>
            <person name="Saito M.A."/>
            <person name="Gladyshev V.N."/>
            <person name="Grigoriev I.V."/>
        </authorList>
    </citation>
    <scope>NUCLEOTIDE SEQUENCE [LARGE SCALE GENOMIC DNA]</scope>
    <source>
        <strain evidence="7">CCMP 1984</strain>
    </source>
</reference>
<dbReference type="InParanoid" id="F0Y969"/>
<sequence>ATNAWGNVCDDGWEIADADVVCRQVFGTGYQAWSATSTNYFGSADNGGNFVYDDVSCGGSENYLAACAYNSAHNCGNGEQAGVVC</sequence>
<keyword evidence="1" id="KW-0732">Signal</keyword>
<feature type="non-terminal residue" evidence="6">
    <location>
        <position position="1"/>
    </location>
</feature>
<keyword evidence="2" id="KW-0677">Repeat</keyword>
<dbReference type="EMBL" id="GL833128">
    <property type="protein sequence ID" value="EGB08186.1"/>
    <property type="molecule type" value="Genomic_DNA"/>
</dbReference>
<dbReference type="OMA" id="IFTAVEW"/>
<dbReference type="PROSITE" id="PS50287">
    <property type="entry name" value="SRCR_2"/>
    <property type="match status" value="1"/>
</dbReference>
<dbReference type="Gene3D" id="3.10.250.10">
    <property type="entry name" value="SRCR-like domain"/>
    <property type="match status" value="1"/>
</dbReference>
<dbReference type="GeneID" id="20228991"/>
<feature type="non-terminal residue" evidence="6">
    <location>
        <position position="85"/>
    </location>
</feature>
<dbReference type="PRINTS" id="PR00258">
    <property type="entry name" value="SPERACTRCPTR"/>
</dbReference>
<dbReference type="InterPro" id="IPR036772">
    <property type="entry name" value="SRCR-like_dom_sf"/>
</dbReference>
<evidence type="ECO:0000256" key="2">
    <source>
        <dbReference type="ARBA" id="ARBA00022737"/>
    </source>
</evidence>
<keyword evidence="4" id="KW-0325">Glycoprotein</keyword>
<evidence type="ECO:0000256" key="3">
    <source>
        <dbReference type="ARBA" id="ARBA00023157"/>
    </source>
</evidence>
<organism evidence="7">
    <name type="scientific">Aureococcus anophagefferens</name>
    <name type="common">Harmful bloom alga</name>
    <dbReference type="NCBI Taxonomy" id="44056"/>
    <lineage>
        <taxon>Eukaryota</taxon>
        <taxon>Sar</taxon>
        <taxon>Stramenopiles</taxon>
        <taxon>Ochrophyta</taxon>
        <taxon>Pelagophyceae</taxon>
        <taxon>Pelagomonadales</taxon>
        <taxon>Pelagomonadaceae</taxon>
        <taxon>Aureococcus</taxon>
    </lineage>
</organism>
<evidence type="ECO:0000256" key="1">
    <source>
        <dbReference type="ARBA" id="ARBA00022729"/>
    </source>
</evidence>
<feature type="domain" description="SRCR" evidence="5">
    <location>
        <begin position="1"/>
        <end position="85"/>
    </location>
</feature>
<protein>
    <recommendedName>
        <fullName evidence="5">SRCR domain-containing protein</fullName>
    </recommendedName>
</protein>
<dbReference type="RefSeq" id="XP_009036870.1">
    <property type="nucleotide sequence ID" value="XM_009038622.1"/>
</dbReference>
<evidence type="ECO:0000256" key="4">
    <source>
        <dbReference type="ARBA" id="ARBA00023180"/>
    </source>
</evidence>
<evidence type="ECO:0000313" key="6">
    <source>
        <dbReference type="EMBL" id="EGB08186.1"/>
    </source>
</evidence>
<dbReference type="AlphaFoldDB" id="F0Y969"/>
<proteinExistence type="predicted"/>
<dbReference type="SMART" id="SM00202">
    <property type="entry name" value="SR"/>
    <property type="match status" value="1"/>
</dbReference>
<dbReference type="InterPro" id="IPR001190">
    <property type="entry name" value="SRCR"/>
</dbReference>
<dbReference type="PANTHER" id="PTHR19331:SF465">
    <property type="entry name" value="EGG PEPTIDE SPERACT RECEPTOR"/>
    <property type="match status" value="1"/>
</dbReference>
<gene>
    <name evidence="6" type="ORF">AURANDRAFT_7636</name>
</gene>
<name>F0Y969_AURAN</name>
<evidence type="ECO:0000259" key="5">
    <source>
        <dbReference type="PROSITE" id="PS50287"/>
    </source>
</evidence>
<keyword evidence="7" id="KW-1185">Reference proteome</keyword>